<keyword evidence="1 3" id="KW-0413">Isomerase</keyword>
<evidence type="ECO:0000313" key="3">
    <source>
        <dbReference type="EMBL" id="CDX04253.1"/>
    </source>
</evidence>
<dbReference type="AlphaFoldDB" id="A0A098B5T7"/>
<evidence type="ECO:0000256" key="1">
    <source>
        <dbReference type="ARBA" id="ARBA00023235"/>
    </source>
</evidence>
<evidence type="ECO:0000313" key="5">
    <source>
        <dbReference type="Proteomes" id="UP000054623"/>
    </source>
</evidence>
<feature type="domain" description="4-oxalocrotonate tautomerase-like" evidence="2">
    <location>
        <begin position="2"/>
        <end position="58"/>
    </location>
</feature>
<evidence type="ECO:0000313" key="4">
    <source>
        <dbReference type="EMBL" id="KTE90873.1"/>
    </source>
</evidence>
<dbReference type="OrthoDB" id="9804803at2"/>
<reference evidence="3" key="1">
    <citation type="submission" date="2014-07" db="EMBL/GenBank/DDBJ databases">
        <authorList>
            <person name="Hornung V.Bastian."/>
        </authorList>
    </citation>
    <scope>NUCLEOTIDE SEQUENCE</scope>
    <source>
        <strain evidence="3">PCE-S</strain>
    </source>
</reference>
<dbReference type="GO" id="GO:0016853">
    <property type="term" value="F:isomerase activity"/>
    <property type="evidence" value="ECO:0007669"/>
    <property type="project" value="UniProtKB-KW"/>
</dbReference>
<dbReference type="InterPro" id="IPR014347">
    <property type="entry name" value="Tautomerase/MIF_sf"/>
</dbReference>
<accession>A0A098B5T7</accession>
<gene>
    <name evidence="4" type="ORF">AT727_23030</name>
    <name evidence="3" type="ORF">DPCES_4367</name>
</gene>
<reference evidence="4 5" key="2">
    <citation type="submission" date="2015-12" db="EMBL/GenBank/DDBJ databases">
        <title>Draft Genome Sequence of Desulfitobacterium hafniense Strain DH, a Sulfate-reducing Bacterium Isolated from Paddy Soils.</title>
        <authorList>
            <person name="Bao P."/>
            <person name="Zhang X."/>
            <person name="Li G."/>
        </authorList>
    </citation>
    <scope>NUCLEOTIDE SEQUENCE [LARGE SCALE GENOMIC DNA]</scope>
    <source>
        <strain evidence="4 5">DH</strain>
    </source>
</reference>
<dbReference type="EC" id="5.3.2.-" evidence="3"/>
<evidence type="ECO:0000259" key="2">
    <source>
        <dbReference type="Pfam" id="PF01361"/>
    </source>
</evidence>
<dbReference type="Gene3D" id="3.30.429.10">
    <property type="entry name" value="Macrophage Migration Inhibitory Factor"/>
    <property type="match status" value="1"/>
</dbReference>
<dbReference type="Pfam" id="PF01361">
    <property type="entry name" value="Tautomerase"/>
    <property type="match status" value="1"/>
</dbReference>
<dbReference type="RefSeq" id="WP_005817453.1">
    <property type="nucleotide sequence ID" value="NZ_CABKQQ010000061.1"/>
</dbReference>
<dbReference type="InterPro" id="IPR004370">
    <property type="entry name" value="4-OT-like_dom"/>
</dbReference>
<dbReference type="EMBL" id="LK996017">
    <property type="protein sequence ID" value="CDX04253.1"/>
    <property type="molecule type" value="Genomic_DNA"/>
</dbReference>
<organism evidence="3">
    <name type="scientific">Desulfitobacterium hafniense</name>
    <name type="common">Desulfitobacterium frappieri</name>
    <dbReference type="NCBI Taxonomy" id="49338"/>
    <lineage>
        <taxon>Bacteria</taxon>
        <taxon>Bacillati</taxon>
        <taxon>Bacillota</taxon>
        <taxon>Clostridia</taxon>
        <taxon>Eubacteriales</taxon>
        <taxon>Desulfitobacteriaceae</taxon>
        <taxon>Desulfitobacterium</taxon>
    </lineage>
</organism>
<dbReference type="PATRIC" id="fig|49338.4.peg.4701"/>
<protein>
    <submittedName>
        <fullName evidence="4">4-oxalocrotonate tautomerase</fullName>
    </submittedName>
    <submittedName>
        <fullName evidence="3">Tautomerase/MIF superfamily</fullName>
        <ecNumber evidence="3">5.3.2.-</ecNumber>
    </submittedName>
</protein>
<dbReference type="SUPFAM" id="SSF55331">
    <property type="entry name" value="Tautomerase/MIF"/>
    <property type="match status" value="1"/>
</dbReference>
<proteinExistence type="predicted"/>
<dbReference type="Proteomes" id="UP000054623">
    <property type="component" value="Unassembled WGS sequence"/>
</dbReference>
<dbReference type="EMBL" id="LOCK01000030">
    <property type="protein sequence ID" value="KTE90873.1"/>
    <property type="molecule type" value="Genomic_DNA"/>
</dbReference>
<name>A0A098B5T7_DESHA</name>
<sequence>MPMIHFDGPVLTMDQKRSLIHGISQAASQATGLPMASFTVVLDEHEYSNFGIGGEVLVESNFWAKVKEIKD</sequence>